<reference evidence="1 2" key="1">
    <citation type="submission" date="2024-01" db="EMBL/GenBank/DDBJ databases">
        <title>A telomere-to-telomere, gap-free genome of sweet tea (Lithocarpus litseifolius).</title>
        <authorList>
            <person name="Zhou J."/>
        </authorList>
    </citation>
    <scope>NUCLEOTIDE SEQUENCE [LARGE SCALE GENOMIC DNA]</scope>
    <source>
        <strain evidence="1">Zhou-2022a</strain>
        <tissue evidence="1">Leaf</tissue>
    </source>
</reference>
<proteinExistence type="predicted"/>
<gene>
    <name evidence="1" type="ORF">SO802_033898</name>
</gene>
<evidence type="ECO:0000313" key="2">
    <source>
        <dbReference type="Proteomes" id="UP001459277"/>
    </source>
</evidence>
<name>A0AAW2BG33_9ROSI</name>
<organism evidence="1 2">
    <name type="scientific">Lithocarpus litseifolius</name>
    <dbReference type="NCBI Taxonomy" id="425828"/>
    <lineage>
        <taxon>Eukaryota</taxon>
        <taxon>Viridiplantae</taxon>
        <taxon>Streptophyta</taxon>
        <taxon>Embryophyta</taxon>
        <taxon>Tracheophyta</taxon>
        <taxon>Spermatophyta</taxon>
        <taxon>Magnoliopsida</taxon>
        <taxon>eudicotyledons</taxon>
        <taxon>Gunneridae</taxon>
        <taxon>Pentapetalae</taxon>
        <taxon>rosids</taxon>
        <taxon>fabids</taxon>
        <taxon>Fagales</taxon>
        <taxon>Fagaceae</taxon>
        <taxon>Lithocarpus</taxon>
    </lineage>
</organism>
<evidence type="ECO:0000313" key="1">
    <source>
        <dbReference type="EMBL" id="KAK9984373.1"/>
    </source>
</evidence>
<sequence length="51" mass="5567">MDGQEYFQDGAQPVKITGKLLRKKLNSLELGELDFLRVASGCDVIPIDGTS</sequence>
<dbReference type="EMBL" id="JAZDWU010000012">
    <property type="protein sequence ID" value="KAK9984373.1"/>
    <property type="molecule type" value="Genomic_DNA"/>
</dbReference>
<accession>A0AAW2BG33</accession>
<protein>
    <submittedName>
        <fullName evidence="1">Uncharacterized protein</fullName>
    </submittedName>
</protein>
<comment type="caution">
    <text evidence="1">The sequence shown here is derived from an EMBL/GenBank/DDBJ whole genome shotgun (WGS) entry which is preliminary data.</text>
</comment>
<keyword evidence="2" id="KW-1185">Reference proteome</keyword>
<dbReference type="Proteomes" id="UP001459277">
    <property type="component" value="Unassembled WGS sequence"/>
</dbReference>
<dbReference type="AlphaFoldDB" id="A0AAW2BG33"/>